<sequence length="66" mass="7256">MNRGLIAAVYQQELSWFKGFANKSGKIHRPATKANDSTARTDDEPTLSLHGTIGSTHEKNSTNAHF</sequence>
<evidence type="ECO:0000313" key="3">
    <source>
        <dbReference type="Proteomes" id="UP000093052"/>
    </source>
</evidence>
<dbReference type="GeneID" id="56927820"/>
<evidence type="ECO:0000313" key="2">
    <source>
        <dbReference type="EMBL" id="ANZ29384.1"/>
    </source>
</evidence>
<feature type="region of interest" description="Disordered" evidence="1">
    <location>
        <begin position="26"/>
        <end position="66"/>
    </location>
</feature>
<accession>A0AAN1D5P4</accession>
<dbReference type="EMBL" id="CP016622">
    <property type="protein sequence ID" value="ANZ29384.1"/>
    <property type="molecule type" value="Genomic_DNA"/>
</dbReference>
<reference evidence="3" key="1">
    <citation type="journal article" date="2016" name="Genome Announc.">
        <title>Complete Genome Sequence of Geobacillus thermoglucosidasius NCIMB 11955, the Progenitor of a Bioethanol Production Strain.</title>
        <authorList>
            <person name="Sheng L."/>
            <person name="Zhang Y."/>
            <person name="Minton N.P."/>
        </authorList>
    </citation>
    <scope>NUCLEOTIDE SEQUENCE [LARGE SCALE GENOMIC DNA]</scope>
    <source>
        <strain evidence="3">NCIMB 11955</strain>
    </source>
</reference>
<dbReference type="KEGG" id="ptl:AOT13_04245"/>
<dbReference type="Proteomes" id="UP000093052">
    <property type="component" value="Chromosome"/>
</dbReference>
<evidence type="ECO:0000256" key="1">
    <source>
        <dbReference type="SAM" id="MobiDB-lite"/>
    </source>
</evidence>
<organism evidence="2 3">
    <name type="scientific">Parageobacillus thermoglucosidasius</name>
    <name type="common">Geobacillus thermoglucosidasius</name>
    <dbReference type="NCBI Taxonomy" id="1426"/>
    <lineage>
        <taxon>Bacteria</taxon>
        <taxon>Bacillati</taxon>
        <taxon>Bacillota</taxon>
        <taxon>Bacilli</taxon>
        <taxon>Bacillales</taxon>
        <taxon>Anoxybacillaceae</taxon>
        <taxon>Parageobacillus</taxon>
    </lineage>
</organism>
<proteinExistence type="predicted"/>
<gene>
    <name evidence="2" type="ORF">BCV53_04260</name>
</gene>
<keyword evidence="3" id="KW-1185">Reference proteome</keyword>
<protein>
    <submittedName>
        <fullName evidence="2">Uncharacterized protein</fullName>
    </submittedName>
</protein>
<dbReference type="RefSeq" id="WP_035502542.1">
    <property type="nucleotide sequence ID" value="NZ_CP012712.1"/>
</dbReference>
<dbReference type="AlphaFoldDB" id="A0AAN1D5P4"/>
<name>A0AAN1D5P4_PARTM</name>